<dbReference type="InterPro" id="IPR028994">
    <property type="entry name" value="Integrin_alpha_N"/>
</dbReference>
<dbReference type="KEGG" id="cfus:CYFUS_009349"/>
<protein>
    <submittedName>
        <fullName evidence="1">Uncharacterized protein</fullName>
    </submittedName>
</protein>
<proteinExistence type="predicted"/>
<dbReference type="RefSeq" id="WP_095991219.1">
    <property type="nucleotide sequence ID" value="NZ_CP022098.1"/>
</dbReference>
<dbReference type="SUPFAM" id="SSF69318">
    <property type="entry name" value="Integrin alpha N-terminal domain"/>
    <property type="match status" value="1"/>
</dbReference>
<dbReference type="EMBL" id="CP022098">
    <property type="protein sequence ID" value="ATB43868.1"/>
    <property type="molecule type" value="Genomic_DNA"/>
</dbReference>
<gene>
    <name evidence="1" type="ORF">CYFUS_009349</name>
</gene>
<name>A0A250JJS1_9BACT</name>
<dbReference type="Proteomes" id="UP000217257">
    <property type="component" value="Chromosome"/>
</dbReference>
<reference evidence="1 2" key="1">
    <citation type="submission" date="2017-06" db="EMBL/GenBank/DDBJ databases">
        <title>Sequencing and comparative analysis of myxobacterial genomes.</title>
        <authorList>
            <person name="Rupp O."/>
            <person name="Goesmann A."/>
            <person name="Sogaard-Andersen L."/>
        </authorList>
    </citation>
    <scope>NUCLEOTIDE SEQUENCE [LARGE SCALE GENOMIC DNA]</scope>
    <source>
        <strain evidence="1 2">DSM 52655</strain>
    </source>
</reference>
<evidence type="ECO:0000313" key="2">
    <source>
        <dbReference type="Proteomes" id="UP000217257"/>
    </source>
</evidence>
<accession>A0A250JJS1</accession>
<sequence length="100" mass="10863">MDPPSQDGHGSLWALFFCPLPPVGRLLSWEDVNGDGRADVLGEAKEGQGLWVGLGSSQGKWRPRLYALGGVGACGGWTRTRGAMIYRYCVFVDFSTNTEI</sequence>
<organism evidence="1 2">
    <name type="scientific">Cystobacter fuscus</name>
    <dbReference type="NCBI Taxonomy" id="43"/>
    <lineage>
        <taxon>Bacteria</taxon>
        <taxon>Pseudomonadati</taxon>
        <taxon>Myxococcota</taxon>
        <taxon>Myxococcia</taxon>
        <taxon>Myxococcales</taxon>
        <taxon>Cystobacterineae</taxon>
        <taxon>Archangiaceae</taxon>
        <taxon>Cystobacter</taxon>
    </lineage>
</organism>
<dbReference type="AlphaFoldDB" id="A0A250JJS1"/>
<evidence type="ECO:0000313" key="1">
    <source>
        <dbReference type="EMBL" id="ATB43868.1"/>
    </source>
</evidence>